<reference evidence="13 14" key="1">
    <citation type="submission" date="2020-07" db="EMBL/GenBank/DDBJ databases">
        <title>Roseicoccus Jingziensis gen. nov., sp. nov., isolated from coastal seawater.</title>
        <authorList>
            <person name="Feng X."/>
        </authorList>
    </citation>
    <scope>NUCLEOTIDE SEQUENCE [LARGE SCALE GENOMIC DNA]</scope>
    <source>
        <strain evidence="13 14">N1E253</strain>
    </source>
</reference>
<evidence type="ECO:0000256" key="5">
    <source>
        <dbReference type="ARBA" id="ARBA00022800"/>
    </source>
</evidence>
<keyword evidence="7 11" id="KW-0464">Manganese</keyword>
<keyword evidence="2" id="KW-0436">Ligase</keyword>
<dbReference type="GO" id="GO:0006396">
    <property type="term" value="P:RNA processing"/>
    <property type="evidence" value="ECO:0007669"/>
    <property type="project" value="InterPro"/>
</dbReference>
<keyword evidence="14" id="KW-1185">Reference proteome</keyword>
<keyword evidence="3 11" id="KW-0479">Metal-binding</keyword>
<comment type="cofactor">
    <cofactor evidence="11">
        <name>Mn(2+)</name>
        <dbReference type="ChEBI" id="CHEBI:29035"/>
    </cofactor>
    <text evidence="11">Binds 2 manganese ions per subunit.</text>
</comment>
<dbReference type="GO" id="GO:0003909">
    <property type="term" value="F:DNA ligase activity"/>
    <property type="evidence" value="ECO:0007669"/>
    <property type="project" value="TreeGrafter"/>
</dbReference>
<feature type="binding site" evidence="11">
    <location>
        <position position="253"/>
    </location>
    <ligand>
        <name>Mn(2+)</name>
        <dbReference type="ChEBI" id="CHEBI:29035"/>
        <label>2</label>
    </ligand>
</feature>
<dbReference type="GO" id="GO:0030145">
    <property type="term" value="F:manganese ion binding"/>
    <property type="evidence" value="ECO:0007669"/>
    <property type="project" value="TreeGrafter"/>
</dbReference>
<keyword evidence="5" id="KW-0692">RNA repair</keyword>
<evidence type="ECO:0000256" key="8">
    <source>
        <dbReference type="ARBA" id="ARBA00047746"/>
    </source>
</evidence>
<dbReference type="GO" id="GO:0170057">
    <property type="term" value="F:RNA ligase (GTP) activity"/>
    <property type="evidence" value="ECO:0007669"/>
    <property type="project" value="UniProtKB-EC"/>
</dbReference>
<evidence type="ECO:0000256" key="1">
    <source>
        <dbReference type="ARBA" id="ARBA00012726"/>
    </source>
</evidence>
<dbReference type="GO" id="GO:0042245">
    <property type="term" value="P:RNA repair"/>
    <property type="evidence" value="ECO:0007669"/>
    <property type="project" value="UniProtKB-KW"/>
</dbReference>
<keyword evidence="4 10" id="KW-0547">Nucleotide-binding</keyword>
<evidence type="ECO:0000256" key="9">
    <source>
        <dbReference type="PIRSR" id="PIRSR601233-1"/>
    </source>
</evidence>
<comment type="caution">
    <text evidence="13">The sequence shown here is derived from an EMBL/GenBank/DDBJ whole genome shotgun (WGS) entry which is preliminary data.</text>
</comment>
<dbReference type="Gene3D" id="3.90.1860.10">
    <property type="entry name" value="tRNA-splicing ligase RtcB"/>
    <property type="match status" value="1"/>
</dbReference>
<feature type="region of interest" description="Disordered" evidence="12">
    <location>
        <begin position="478"/>
        <end position="521"/>
    </location>
</feature>
<dbReference type="EC" id="6.5.1.8" evidence="1"/>
<dbReference type="AlphaFoldDB" id="A0A851GHU8"/>
<feature type="binding site" evidence="10">
    <location>
        <begin position="370"/>
        <end position="373"/>
    </location>
    <ligand>
        <name>GMP</name>
        <dbReference type="ChEBI" id="CHEBI:58115"/>
    </ligand>
</feature>
<dbReference type="GO" id="GO:0005525">
    <property type="term" value="F:GTP binding"/>
    <property type="evidence" value="ECO:0007669"/>
    <property type="project" value="UniProtKB-KW"/>
</dbReference>
<proteinExistence type="predicted"/>
<evidence type="ECO:0000256" key="2">
    <source>
        <dbReference type="ARBA" id="ARBA00022598"/>
    </source>
</evidence>
<evidence type="ECO:0000313" key="14">
    <source>
        <dbReference type="Proteomes" id="UP000557872"/>
    </source>
</evidence>
<dbReference type="PANTHER" id="PTHR43749:SF2">
    <property type="entry name" value="RNA-SPLICING LIGASE RTCB"/>
    <property type="match status" value="1"/>
</dbReference>
<dbReference type="InterPro" id="IPR052915">
    <property type="entry name" value="RtcB-like"/>
</dbReference>
<feature type="binding site" evidence="11">
    <location>
        <position position="337"/>
    </location>
    <ligand>
        <name>Mn(2+)</name>
        <dbReference type="ChEBI" id="CHEBI:29035"/>
        <label>2</label>
    </ligand>
</feature>
<comment type="catalytic activity">
    <reaction evidence="8">
        <text>a 3'-end 3'-phospho-ribonucleotide-RNA + a 5'-end dephospho-ribonucleoside-RNA + GTP = a ribonucleotidyl-ribonucleotide-RNA + GMP + diphosphate</text>
        <dbReference type="Rhea" id="RHEA:68076"/>
        <dbReference type="Rhea" id="RHEA-COMP:10463"/>
        <dbReference type="Rhea" id="RHEA-COMP:13936"/>
        <dbReference type="Rhea" id="RHEA-COMP:17355"/>
        <dbReference type="ChEBI" id="CHEBI:33019"/>
        <dbReference type="ChEBI" id="CHEBI:37565"/>
        <dbReference type="ChEBI" id="CHEBI:58115"/>
        <dbReference type="ChEBI" id="CHEBI:83062"/>
        <dbReference type="ChEBI" id="CHEBI:138284"/>
        <dbReference type="ChEBI" id="CHEBI:173118"/>
        <dbReference type="EC" id="6.5.1.8"/>
    </reaction>
</comment>
<keyword evidence="6 10" id="KW-0342">GTP-binding</keyword>
<dbReference type="PANTHER" id="PTHR43749">
    <property type="entry name" value="RNA-SPLICING LIGASE RTCB"/>
    <property type="match status" value="1"/>
</dbReference>
<sequence length="521" mass="58103">MKLNRLDFIEAGWANDHRLDLIMNRASLIMQEKGISDVKYVMKLLRREFPDAYASLSMRGAGDAPVVLSEAIVADTESEHKNLQKVRSQMQELMRCPVVVRGSLMPDACPVGGGAASMPVGGVVVAENAIIPAAHSSDICCSMFVSFYRQGQDIDSELNVLEQATRFGPGVRSEPVFHEVLDEPVWSNPFLRGLEAKALGHMADQGDGNHFAYLGCMEVTQTLLSRLNEAGYAEMATALLEDVGSSLNVLVTHHGSRGLGSVVYGRGLEAAVKMTARYARGIPEEAAWIYADSSQGQDYWQALQYLSRWTRANHASIHQRFLDGLGQASLWQLGNQHNFVWQRGREYVHGKGATPAWKDDSGRPRLGLIPLNMAEPVLLVLGGDQQEFNSFAPHGAGRNLSRRGILKQYKRRGQLDLKAMDDEMKRTTQGIKVRWYQGQADITETPVGYKPAAKVMEQIETFALASVLAKIEPRGCMMAGRKPAPGEKPLSPKQIRQRQHRAERRRNNQRNWMDDHQEDQW</sequence>
<dbReference type="GO" id="GO:0006281">
    <property type="term" value="P:DNA repair"/>
    <property type="evidence" value="ECO:0007669"/>
    <property type="project" value="TreeGrafter"/>
</dbReference>
<evidence type="ECO:0000256" key="10">
    <source>
        <dbReference type="PIRSR" id="PIRSR601233-2"/>
    </source>
</evidence>
<feature type="compositionally biased region" description="Basic and acidic residues" evidence="12">
    <location>
        <begin position="512"/>
        <end position="521"/>
    </location>
</feature>
<dbReference type="InterPro" id="IPR001233">
    <property type="entry name" value="RtcB"/>
</dbReference>
<evidence type="ECO:0000256" key="3">
    <source>
        <dbReference type="ARBA" id="ARBA00022723"/>
    </source>
</evidence>
<evidence type="ECO:0000313" key="13">
    <source>
        <dbReference type="EMBL" id="NWK56462.1"/>
    </source>
</evidence>
<name>A0A851GHU8_9BACT</name>
<protein>
    <recommendedName>
        <fullName evidence="1">3'-phosphate/5'-hydroxy nucleic acid ligase</fullName>
        <ecNumber evidence="1">6.5.1.8</ecNumber>
    </recommendedName>
</protein>
<evidence type="ECO:0000256" key="4">
    <source>
        <dbReference type="ARBA" id="ARBA00022741"/>
    </source>
</evidence>
<feature type="binding site" evidence="10">
    <location>
        <begin position="337"/>
        <end position="338"/>
    </location>
    <ligand>
        <name>GMP</name>
        <dbReference type="ChEBI" id="CHEBI:58115"/>
    </ligand>
</feature>
<evidence type="ECO:0000256" key="7">
    <source>
        <dbReference type="ARBA" id="ARBA00023211"/>
    </source>
</evidence>
<evidence type="ECO:0000256" key="6">
    <source>
        <dbReference type="ARBA" id="ARBA00023134"/>
    </source>
</evidence>
<dbReference type="Proteomes" id="UP000557872">
    <property type="component" value="Unassembled WGS sequence"/>
</dbReference>
<dbReference type="InterPro" id="IPR036025">
    <property type="entry name" value="RtcB-like_sf"/>
</dbReference>
<gene>
    <name evidence="13" type="ORF">HW115_12640</name>
</gene>
<feature type="compositionally biased region" description="Basic residues" evidence="12">
    <location>
        <begin position="495"/>
        <end position="508"/>
    </location>
</feature>
<organism evidence="13 14">
    <name type="scientific">Oceaniferula marina</name>
    <dbReference type="NCBI Taxonomy" id="2748318"/>
    <lineage>
        <taxon>Bacteria</taxon>
        <taxon>Pseudomonadati</taxon>
        <taxon>Verrucomicrobiota</taxon>
        <taxon>Verrucomicrobiia</taxon>
        <taxon>Verrucomicrobiales</taxon>
        <taxon>Verrucomicrobiaceae</taxon>
        <taxon>Oceaniferula</taxon>
    </lineage>
</organism>
<dbReference type="SUPFAM" id="SSF103365">
    <property type="entry name" value="Hypothetical protein PH1602"/>
    <property type="match status" value="1"/>
</dbReference>
<dbReference type="Pfam" id="PF01139">
    <property type="entry name" value="RtcB"/>
    <property type="match status" value="1"/>
</dbReference>
<dbReference type="EMBL" id="JACBAZ010000004">
    <property type="protein sequence ID" value="NWK56462.1"/>
    <property type="molecule type" value="Genomic_DNA"/>
</dbReference>
<dbReference type="RefSeq" id="WP_178933235.1">
    <property type="nucleotide sequence ID" value="NZ_JACBAZ010000004.1"/>
</dbReference>
<feature type="active site" description="GMP-histidine intermediate" evidence="9">
    <location>
        <position position="394"/>
    </location>
</feature>
<accession>A0A851GHU8</accession>
<evidence type="ECO:0000256" key="11">
    <source>
        <dbReference type="PIRSR" id="PIRSR601233-3"/>
    </source>
</evidence>
<evidence type="ECO:0000256" key="12">
    <source>
        <dbReference type="SAM" id="MobiDB-lite"/>
    </source>
</evidence>
<feature type="binding site" evidence="10">
    <location>
        <begin position="394"/>
        <end position="397"/>
    </location>
    <ligand>
        <name>GMP</name>
        <dbReference type="ChEBI" id="CHEBI:58115"/>
    </ligand>
</feature>